<keyword evidence="10" id="KW-1185">Reference proteome</keyword>
<dbReference type="SMART" id="SM00271">
    <property type="entry name" value="DnaJ"/>
    <property type="match status" value="1"/>
</dbReference>
<organism evidence="9 10">
    <name type="scientific">Leucothrix arctica</name>
    <dbReference type="NCBI Taxonomy" id="1481894"/>
    <lineage>
        <taxon>Bacteria</taxon>
        <taxon>Pseudomonadati</taxon>
        <taxon>Pseudomonadota</taxon>
        <taxon>Gammaproteobacteria</taxon>
        <taxon>Thiotrichales</taxon>
        <taxon>Thiotrichaceae</taxon>
        <taxon>Leucothrix</taxon>
    </lineage>
</organism>
<gene>
    <name evidence="9" type="ORF">DKT75_18935</name>
</gene>
<feature type="region of interest" description="Disordered" evidence="6">
    <location>
        <begin position="57"/>
        <end position="85"/>
    </location>
</feature>
<dbReference type="PROSITE" id="PS50076">
    <property type="entry name" value="DNAJ_2"/>
    <property type="match status" value="1"/>
</dbReference>
<keyword evidence="4 7" id="KW-0472">Membrane</keyword>
<dbReference type="InterPro" id="IPR010432">
    <property type="entry name" value="RDD"/>
</dbReference>
<evidence type="ECO:0000313" key="10">
    <source>
        <dbReference type="Proteomes" id="UP000245506"/>
    </source>
</evidence>
<reference evidence="9 10" key="1">
    <citation type="submission" date="2018-05" db="EMBL/GenBank/DDBJ databases">
        <title>Leucothrix arctica sp. nov., isolated from Arctic seawater.</title>
        <authorList>
            <person name="Choi A."/>
            <person name="Baek K."/>
        </authorList>
    </citation>
    <scope>NUCLEOTIDE SEQUENCE [LARGE SCALE GENOMIC DNA]</scope>
    <source>
        <strain evidence="9 10">IMCC9719</strain>
    </source>
</reference>
<dbReference type="OrthoDB" id="5524449at2"/>
<comment type="subcellular location">
    <subcellularLocation>
        <location evidence="1">Membrane</location>
        <topology evidence="1">Multi-pass membrane protein</topology>
    </subcellularLocation>
</comment>
<dbReference type="EMBL" id="QGKL01000042">
    <property type="protein sequence ID" value="PWQ93689.1"/>
    <property type="molecule type" value="Genomic_DNA"/>
</dbReference>
<dbReference type="Pfam" id="PF06271">
    <property type="entry name" value="RDD"/>
    <property type="match status" value="1"/>
</dbReference>
<evidence type="ECO:0000256" key="1">
    <source>
        <dbReference type="ARBA" id="ARBA00004141"/>
    </source>
</evidence>
<protein>
    <recommendedName>
        <fullName evidence="8">J domain-containing protein</fullName>
    </recommendedName>
</protein>
<evidence type="ECO:0000256" key="7">
    <source>
        <dbReference type="SAM" id="Phobius"/>
    </source>
</evidence>
<dbReference type="Gene3D" id="1.10.287.110">
    <property type="entry name" value="DnaJ domain"/>
    <property type="match status" value="1"/>
</dbReference>
<evidence type="ECO:0000256" key="4">
    <source>
        <dbReference type="ARBA" id="ARBA00023136"/>
    </source>
</evidence>
<dbReference type="InterPro" id="IPR001623">
    <property type="entry name" value="DnaJ_domain"/>
</dbReference>
<evidence type="ECO:0000259" key="8">
    <source>
        <dbReference type="PROSITE" id="PS50076"/>
    </source>
</evidence>
<feature type="domain" description="J" evidence="8">
    <location>
        <begin position="2"/>
        <end position="67"/>
    </location>
</feature>
<evidence type="ECO:0000313" key="9">
    <source>
        <dbReference type="EMBL" id="PWQ93689.1"/>
    </source>
</evidence>
<evidence type="ECO:0000256" key="2">
    <source>
        <dbReference type="ARBA" id="ARBA00022692"/>
    </source>
</evidence>
<keyword evidence="5" id="KW-0143">Chaperone</keyword>
<evidence type="ECO:0000256" key="5">
    <source>
        <dbReference type="ARBA" id="ARBA00023186"/>
    </source>
</evidence>
<comment type="caution">
    <text evidence="9">The sequence shown here is derived from an EMBL/GenBank/DDBJ whole genome shotgun (WGS) entry which is preliminary data.</text>
</comment>
<dbReference type="GO" id="GO:0016020">
    <property type="term" value="C:membrane"/>
    <property type="evidence" value="ECO:0007669"/>
    <property type="project" value="UniProtKB-SubCell"/>
</dbReference>
<feature type="transmembrane region" description="Helical" evidence="7">
    <location>
        <begin position="365"/>
        <end position="392"/>
    </location>
</feature>
<accession>A0A317C601</accession>
<proteinExistence type="predicted"/>
<sequence>MDCWEVLGIEPRSDKKTIKIAYAKLLKKTRPDEDPEGFQRLHSAYKEAQSWEDYYYEEDESEWDSTKSASEPAVLSVDNSESPNDVTLASPSADYVFSEDVKPLEVTVTYSESMDNDSVTETIESTLPSVDLIEEPVQQLSKEDLQLLDDIREQEDALAESWESFREQVNTLVADHKACNVVANWSFLEEMPAMQDLEFRKNVADSLFEVVSELNEESLKKKSLYIKRPVINHLNNLFKWDKHWQEYEYRYSASLHEAVFPYLEETEKVVPGSYISREVHYYRRIAAFAIDVAIFAVIGFLLFTIGNNLTSTEDGVLWLIGWGFIYQLVLTPIQECSHHQATIGKRIMNLQVIDMKGKRLGFFHALGRSFTTIICCSLFKFVLWINLILSWWKNELLQDRLSRSYIVLNARKD</sequence>
<keyword evidence="2 7" id="KW-0812">Transmembrane</keyword>
<evidence type="ECO:0000256" key="3">
    <source>
        <dbReference type="ARBA" id="ARBA00022989"/>
    </source>
</evidence>
<feature type="transmembrane region" description="Helical" evidence="7">
    <location>
        <begin position="315"/>
        <end position="333"/>
    </location>
</feature>
<name>A0A317C601_9GAMM</name>
<dbReference type="SUPFAM" id="SSF46565">
    <property type="entry name" value="Chaperone J-domain"/>
    <property type="match status" value="1"/>
</dbReference>
<evidence type="ECO:0000256" key="6">
    <source>
        <dbReference type="SAM" id="MobiDB-lite"/>
    </source>
</evidence>
<feature type="transmembrane region" description="Helical" evidence="7">
    <location>
        <begin position="285"/>
        <end position="303"/>
    </location>
</feature>
<dbReference type="CDD" id="cd06257">
    <property type="entry name" value="DnaJ"/>
    <property type="match status" value="1"/>
</dbReference>
<dbReference type="RefSeq" id="WP_109825750.1">
    <property type="nucleotide sequence ID" value="NZ_QGKL01000042.1"/>
</dbReference>
<dbReference type="AlphaFoldDB" id="A0A317C601"/>
<dbReference type="Proteomes" id="UP000245506">
    <property type="component" value="Unassembled WGS sequence"/>
</dbReference>
<dbReference type="InterPro" id="IPR036869">
    <property type="entry name" value="J_dom_sf"/>
</dbReference>
<keyword evidence="3 7" id="KW-1133">Transmembrane helix</keyword>